<feature type="domain" description="Sulfatase N-terminal" evidence="1">
    <location>
        <begin position="95"/>
        <end position="255"/>
    </location>
</feature>
<reference evidence="2" key="1">
    <citation type="submission" date="2020-03" db="EMBL/GenBank/DDBJ databases">
        <title>The deep terrestrial virosphere.</title>
        <authorList>
            <person name="Holmfeldt K."/>
            <person name="Nilsson E."/>
            <person name="Simone D."/>
            <person name="Lopez-Fernandez M."/>
            <person name="Wu X."/>
            <person name="de Brujin I."/>
            <person name="Lundin D."/>
            <person name="Andersson A."/>
            <person name="Bertilsson S."/>
            <person name="Dopson M."/>
        </authorList>
    </citation>
    <scope>NUCLEOTIDE SEQUENCE</scope>
    <source>
        <strain evidence="2">MM171B00234</strain>
    </source>
</reference>
<organism evidence="2">
    <name type="scientific">viral metagenome</name>
    <dbReference type="NCBI Taxonomy" id="1070528"/>
    <lineage>
        <taxon>unclassified sequences</taxon>
        <taxon>metagenomes</taxon>
        <taxon>organismal metagenomes</taxon>
    </lineage>
</organism>
<evidence type="ECO:0000259" key="1">
    <source>
        <dbReference type="Pfam" id="PF00884"/>
    </source>
</evidence>
<dbReference type="SUPFAM" id="SSF53649">
    <property type="entry name" value="Alkaline phosphatase-like"/>
    <property type="match status" value="1"/>
</dbReference>
<dbReference type="AlphaFoldDB" id="A0A6M3MFX9"/>
<dbReference type="InterPro" id="IPR017850">
    <property type="entry name" value="Alkaline_phosphatase_core_sf"/>
</dbReference>
<dbReference type="Pfam" id="PF00884">
    <property type="entry name" value="Sulfatase"/>
    <property type="match status" value="1"/>
</dbReference>
<protein>
    <submittedName>
        <fullName evidence="2">Putative sulfatase</fullName>
    </submittedName>
</protein>
<sequence>MKESEVDEGVNVCCVIADSLRWDVFVNSKPLNILKLGRARKAYSISNSTAPAMHGYLMNYPPIGVGKGFFVHGEPDGVTTEFTESSEVKYQRWSSVRKWMPQCFREHGYFTMMMSANPVLARVDRELGGAYRKHFNHWGVDDYVKQKPDSETWTQMDVATPQIIKDLNLHVKVNREQPIFAVMLLLDTHTPYYDGDGVTHLIDPGRPQLNYENQFKAMRYINNVFPNFINIFSKTERPTEFIFTSDHGENFGGPGWGHNSFRPALDFGENLFAIPFMRGRIEDWSRFKVIVQE</sequence>
<gene>
    <name evidence="2" type="ORF">MM171B00234_0044</name>
</gene>
<name>A0A6M3MFX9_9ZZZZ</name>
<dbReference type="InterPro" id="IPR000917">
    <property type="entry name" value="Sulfatase_N"/>
</dbReference>
<evidence type="ECO:0000313" key="2">
    <source>
        <dbReference type="EMBL" id="QJB04543.1"/>
    </source>
</evidence>
<dbReference type="Gene3D" id="3.40.720.10">
    <property type="entry name" value="Alkaline Phosphatase, subunit A"/>
    <property type="match status" value="1"/>
</dbReference>
<accession>A0A6M3MFX9</accession>
<dbReference type="EMBL" id="MT143884">
    <property type="protein sequence ID" value="QJB04543.1"/>
    <property type="molecule type" value="Genomic_DNA"/>
</dbReference>
<proteinExistence type="predicted"/>